<reference evidence="6 7" key="1">
    <citation type="submission" date="2022-06" db="EMBL/GenBank/DDBJ databases">
        <title>Paraconexibacter antarcticus.</title>
        <authorList>
            <person name="Kim C.S."/>
        </authorList>
    </citation>
    <scope>NUCLEOTIDE SEQUENCE [LARGE SCALE GENOMIC DNA]</scope>
    <source>
        <strain evidence="6 7">02-257</strain>
    </source>
</reference>
<evidence type="ECO:0000256" key="3">
    <source>
        <dbReference type="ARBA" id="ARBA00023277"/>
    </source>
</evidence>
<feature type="region of interest" description="Disordered" evidence="4">
    <location>
        <begin position="37"/>
        <end position="64"/>
    </location>
</feature>
<evidence type="ECO:0000256" key="2">
    <source>
        <dbReference type="ARBA" id="ARBA00022695"/>
    </source>
</evidence>
<dbReference type="Proteomes" id="UP001056035">
    <property type="component" value="Chromosome"/>
</dbReference>
<dbReference type="PANTHER" id="PTHR42763:SF1">
    <property type="entry name" value="UDP-GLUCOSE--HEXOSE-1-PHOSPHATE URIDYLYLTRANSFERASE"/>
    <property type="match status" value="1"/>
</dbReference>
<sequence>MSGVPETPTATTGEVRVDALTGLRTIVAPGRAGRPHALATVAPAPPVDPATDPFAAGNEDRTPPALLEVPHPDGRPGWAVRVVPNLYPPLQDGAPEPERSHKPDLFTATAATGASEVIVNAPDPVQSLADLDATQVALAVDTWRARMREHAESAAYVHLHVNEQAAGGATQPHTHAQLLALPFVPALVARERERFGAYAVRTMGGDLLSDLLQEEVRLRERIVAIDDEAVLIAPYASASPYRLMLVPRRGRERFEDAGPSGAALLHDGLRRLGRRFGATPPLTLWVRTAPQGAERFCWHIDIAPRLAPLAGLELGTGVQLNPVAPEVAAAELRDA</sequence>
<evidence type="ECO:0000313" key="6">
    <source>
        <dbReference type="EMBL" id="UTI64525.1"/>
    </source>
</evidence>
<evidence type="ECO:0000256" key="1">
    <source>
        <dbReference type="ARBA" id="ARBA00022679"/>
    </source>
</evidence>
<dbReference type="InterPro" id="IPR001937">
    <property type="entry name" value="GalP_UDPtransf1"/>
</dbReference>
<dbReference type="SUPFAM" id="SSF54197">
    <property type="entry name" value="HIT-like"/>
    <property type="match status" value="2"/>
</dbReference>
<keyword evidence="2" id="KW-0548">Nucleotidyltransferase</keyword>
<dbReference type="InterPro" id="IPR005849">
    <property type="entry name" value="GalP_Utransf_N"/>
</dbReference>
<feature type="domain" description="Galactose-1-phosphate uridyl transferase N-terminal" evidence="5">
    <location>
        <begin position="14"/>
        <end position="185"/>
    </location>
</feature>
<accession>A0ABY5DST1</accession>
<gene>
    <name evidence="6" type="ORF">NBH00_24705</name>
</gene>
<name>A0ABY5DST1_9ACTN</name>
<keyword evidence="1" id="KW-0808">Transferase</keyword>
<keyword evidence="3" id="KW-0119">Carbohydrate metabolism</keyword>
<organism evidence="6 7">
    <name type="scientific">Paraconexibacter antarcticus</name>
    <dbReference type="NCBI Taxonomy" id="2949664"/>
    <lineage>
        <taxon>Bacteria</taxon>
        <taxon>Bacillati</taxon>
        <taxon>Actinomycetota</taxon>
        <taxon>Thermoleophilia</taxon>
        <taxon>Solirubrobacterales</taxon>
        <taxon>Paraconexibacteraceae</taxon>
        <taxon>Paraconexibacter</taxon>
    </lineage>
</organism>
<dbReference type="InterPro" id="IPR053177">
    <property type="entry name" value="ADP-glucose_phosphorylase"/>
</dbReference>
<dbReference type="PANTHER" id="PTHR42763">
    <property type="entry name" value="ADP-GLUCOSE PHOSPHORYLASE"/>
    <property type="match status" value="1"/>
</dbReference>
<dbReference type="EMBL" id="CP098502">
    <property type="protein sequence ID" value="UTI64525.1"/>
    <property type="molecule type" value="Genomic_DNA"/>
</dbReference>
<protein>
    <recommendedName>
        <fullName evidence="5">Galactose-1-phosphate uridyl transferase N-terminal domain-containing protein</fullName>
    </recommendedName>
</protein>
<proteinExistence type="predicted"/>
<dbReference type="Gene3D" id="3.30.428.10">
    <property type="entry name" value="HIT-like"/>
    <property type="match status" value="2"/>
</dbReference>
<evidence type="ECO:0000313" key="7">
    <source>
        <dbReference type="Proteomes" id="UP001056035"/>
    </source>
</evidence>
<keyword evidence="7" id="KW-1185">Reference proteome</keyword>
<dbReference type="Pfam" id="PF01087">
    <property type="entry name" value="GalP_UDP_transf"/>
    <property type="match status" value="1"/>
</dbReference>
<evidence type="ECO:0000256" key="4">
    <source>
        <dbReference type="SAM" id="MobiDB-lite"/>
    </source>
</evidence>
<evidence type="ECO:0000259" key="5">
    <source>
        <dbReference type="Pfam" id="PF01087"/>
    </source>
</evidence>
<dbReference type="RefSeq" id="WP_254571226.1">
    <property type="nucleotide sequence ID" value="NZ_CP098502.1"/>
</dbReference>
<dbReference type="InterPro" id="IPR036265">
    <property type="entry name" value="HIT-like_sf"/>
</dbReference>
<dbReference type="PIRSF" id="PIRSF000808">
    <property type="entry name" value="GalT"/>
    <property type="match status" value="1"/>
</dbReference>